<feature type="disulfide bond" evidence="6">
    <location>
        <begin position="1002"/>
        <end position="1066"/>
    </location>
</feature>
<dbReference type="FunFam" id="3.10.250.10:FF:000011">
    <property type="entry name" value="Scavenger receptor class A member 5"/>
    <property type="match status" value="2"/>
</dbReference>
<dbReference type="SUPFAM" id="SSF56487">
    <property type="entry name" value="SRCR-like"/>
    <property type="match status" value="6"/>
</dbReference>
<dbReference type="RefSeq" id="XP_030845073.1">
    <property type="nucleotide sequence ID" value="XM_030989213.1"/>
</dbReference>
<dbReference type="SMART" id="SM00202">
    <property type="entry name" value="SR"/>
    <property type="match status" value="6"/>
</dbReference>
<evidence type="ECO:0000256" key="6">
    <source>
        <dbReference type="PROSITE-ProRule" id="PRU00196"/>
    </source>
</evidence>
<keyword evidence="4" id="KW-0675">Receptor</keyword>
<feature type="disulfide bond" evidence="6">
    <location>
        <begin position="598"/>
        <end position="608"/>
    </location>
</feature>
<organism evidence="10 11">
    <name type="scientific">Strongylocentrotus purpuratus</name>
    <name type="common">Purple sea urchin</name>
    <dbReference type="NCBI Taxonomy" id="7668"/>
    <lineage>
        <taxon>Eukaryota</taxon>
        <taxon>Metazoa</taxon>
        <taxon>Echinodermata</taxon>
        <taxon>Eleutherozoa</taxon>
        <taxon>Echinozoa</taxon>
        <taxon>Echinoidea</taxon>
        <taxon>Euechinoidea</taxon>
        <taxon>Echinacea</taxon>
        <taxon>Camarodonta</taxon>
        <taxon>Echinidea</taxon>
        <taxon>Strongylocentrotidae</taxon>
        <taxon>Strongylocentrotus</taxon>
    </lineage>
</organism>
<evidence type="ECO:0000313" key="11">
    <source>
        <dbReference type="Proteomes" id="UP000007110"/>
    </source>
</evidence>
<feature type="disulfide bond" evidence="6">
    <location>
        <begin position="941"/>
        <end position="951"/>
    </location>
</feature>
<evidence type="ECO:0000256" key="3">
    <source>
        <dbReference type="ARBA" id="ARBA00023157"/>
    </source>
</evidence>
<keyword evidence="1 8" id="KW-0732">Signal</keyword>
<evidence type="ECO:0000256" key="5">
    <source>
        <dbReference type="ARBA" id="ARBA00023180"/>
    </source>
</evidence>
<feature type="domain" description="SRCR" evidence="9">
    <location>
        <begin position="656"/>
        <end position="756"/>
    </location>
</feature>
<protein>
    <recommendedName>
        <fullName evidence="9">SRCR domain-containing protein</fullName>
    </recommendedName>
</protein>
<feature type="domain" description="SRCR" evidence="9">
    <location>
        <begin position="765"/>
        <end position="865"/>
    </location>
</feature>
<sequence length="1078" mass="115203">MMVPLLSALLVALVASCWASSPEGAIPTFNLEDVSQPPVADGNVRLADGPTELEGRVEISYNGSWFAVCDYIFGIEEADVVCRQLGFDAAIASRCCSQYGYTDLPGILNQVECTGSEDNLLSCPHTEAGYGNCRSYSHAGVVCRRELTPCPLPVGPTIDWDAAYQCINPYYQLFMNINNPRVPGEVSPFLTIANLMDAVGAVWDSDSLVQGMGYFCRLVAPRQPAPGPGVFRGVCDPVLTALSDGTDLDGEQICRFVYSFAMPRPYTGAPYTPDTSTPYTPSTETPRTPGGLSTDYPISFSSIAPFICIFPIEYLSFSESPPLGVDAFQNLDIVTLLTQAVENVLNITSYDEDTVCSAVGHLTSREYAPRDIAIDFMAELLADLYPVANEICTNWDDIVETILSESSSYFYSFDVGVMVDEIPALIALLTDYPDRETLCLSIRTATLLGEDAVYASARSLVESIVNVLTTQEKCVSLIDSTLTVITDTSDEITLDDLEQYSIPFYTGFDDVQEICQYLETSFGPRYPPLQVRLVGGETPNEGRVEVQYAGEWGTVCDDGFDNDDAKVVCRQLGYRGEAVSLGNQRPGTGEILLDDVGCLGVESNIGQCPNAGITVHNCDHNEDVSVTCSIEVTPQPSPPSQPWTTPSSTDNGFLLTRLVGGSTENEGRLEVFYQGHWGTVCDDFWNAHNTDVACRSLGFQGGESFSCCAEYGEGDGLIILDDVDCTGEEDSIASCGNAGPFNHDCTHIEDIGISCIPNGAGTSAVRLVGGNNEAEGRVEINYNGVWGTICDDDWDITDANVVCRMLGFQGTSGAPGSAQFGQGTGPIQLDNVGCSGDEETIFDCEHPGFGAHNCGHYEDAGVVCIASAGTDVRLVGGSNEAEGTVEIQHNGVWGTICDDSWGIEDADVVCHMLGFQSASSAPGLARFGQGTGPIQLDEVSCSGDEQTIFDCAHHAFGVHDCTHYEDAGVVCVDTSAVRLVGGSNEAEGRVEIQYNGVWGTICDDDWDINDASVVCRMLGFQGASGAPGSAQFGQGTGPIQLDDVGCSGDEQTIFDCAYPAFGVHNCGHYEDAGVICIA</sequence>
<feature type="disulfide bond" evidence="6">
    <location>
        <begin position="681"/>
        <end position="745"/>
    </location>
</feature>
<evidence type="ECO:0000256" key="7">
    <source>
        <dbReference type="SAM" id="MobiDB-lite"/>
    </source>
</evidence>
<feature type="disulfide bond" evidence="6">
    <location>
        <begin position="69"/>
        <end position="133"/>
    </location>
</feature>
<feature type="domain" description="SRCR" evidence="9">
    <location>
        <begin position="977"/>
        <end position="1077"/>
    </location>
</feature>
<evidence type="ECO:0000256" key="1">
    <source>
        <dbReference type="ARBA" id="ARBA00022729"/>
    </source>
</evidence>
<feature type="region of interest" description="Disordered" evidence="7">
    <location>
        <begin position="269"/>
        <end position="290"/>
    </location>
</feature>
<feature type="disulfide bond" evidence="6">
    <location>
        <begin position="1015"/>
        <end position="1076"/>
    </location>
</feature>
<dbReference type="PRINTS" id="PR00258">
    <property type="entry name" value="SPERACTRCPTR"/>
</dbReference>
<dbReference type="AlphaFoldDB" id="A0A7M7P4J3"/>
<dbReference type="InterPro" id="IPR036772">
    <property type="entry name" value="SRCR-like_dom_sf"/>
</dbReference>
<feature type="disulfide bond" evidence="6">
    <location>
        <begin position="1046"/>
        <end position="1056"/>
    </location>
</feature>
<dbReference type="Proteomes" id="UP000007110">
    <property type="component" value="Unassembled WGS sequence"/>
</dbReference>
<evidence type="ECO:0000256" key="8">
    <source>
        <dbReference type="SAM" id="SignalP"/>
    </source>
</evidence>
<feature type="disulfide bond" evidence="6">
    <location>
        <begin position="897"/>
        <end position="961"/>
    </location>
</feature>
<dbReference type="PANTHER" id="PTHR19331:SF465">
    <property type="entry name" value="EGG PEPTIDE SPERACT RECEPTOR"/>
    <property type="match status" value="1"/>
</dbReference>
<keyword evidence="2" id="KW-0677">Repeat</keyword>
<reference evidence="10" key="2">
    <citation type="submission" date="2021-01" db="UniProtKB">
        <authorList>
            <consortium name="EnsemblMetazoa"/>
        </authorList>
    </citation>
    <scope>IDENTIFICATION</scope>
</reference>
<dbReference type="Gene3D" id="3.10.250.10">
    <property type="entry name" value="SRCR-like domain"/>
    <property type="match status" value="6"/>
</dbReference>
<dbReference type="OrthoDB" id="6236007at2759"/>
<accession>A0A7M7P4J3</accession>
<dbReference type="PANTHER" id="PTHR19331">
    <property type="entry name" value="SCAVENGER RECEPTOR DOMAIN-CONTAINING"/>
    <property type="match status" value="1"/>
</dbReference>
<dbReference type="InterPro" id="IPR001190">
    <property type="entry name" value="SRCR"/>
</dbReference>
<feature type="disulfide bond" evidence="6">
    <location>
        <begin position="803"/>
        <end position="864"/>
    </location>
</feature>
<dbReference type="OMA" id="NCAGDEE"/>
<dbReference type="GeneID" id="105447538"/>
<evidence type="ECO:0000313" key="10">
    <source>
        <dbReference type="EnsemblMetazoa" id="XP_030845073"/>
    </source>
</evidence>
<dbReference type="PROSITE" id="PS00420">
    <property type="entry name" value="SRCR_1"/>
    <property type="match status" value="5"/>
</dbReference>
<feature type="disulfide bond" evidence="6">
    <location>
        <begin position="725"/>
        <end position="735"/>
    </location>
</feature>
<dbReference type="EnsemblMetazoa" id="XM_030989213">
    <property type="protein sequence ID" value="XP_030845073"/>
    <property type="gene ID" value="LOC105447538"/>
</dbReference>
<feature type="disulfide bond" evidence="6">
    <location>
        <begin position="834"/>
        <end position="844"/>
    </location>
</feature>
<evidence type="ECO:0000259" key="9">
    <source>
        <dbReference type="PROSITE" id="PS50287"/>
    </source>
</evidence>
<feature type="domain" description="SRCR" evidence="9">
    <location>
        <begin position="44"/>
        <end position="144"/>
    </location>
</feature>
<dbReference type="FunFam" id="3.10.250.10:FF:000007">
    <property type="entry name" value="Soluble scavenger receptor cysteine-rich domain-containing protein SSC5D"/>
    <property type="match status" value="1"/>
</dbReference>
<feature type="domain" description="SRCR" evidence="9">
    <location>
        <begin position="872"/>
        <end position="972"/>
    </location>
</feature>
<dbReference type="PROSITE" id="PS50287">
    <property type="entry name" value="SRCR_2"/>
    <property type="match status" value="6"/>
</dbReference>
<dbReference type="FunFam" id="3.10.250.10:FF:000026">
    <property type="entry name" value="Tequila, isoform D"/>
    <property type="match status" value="1"/>
</dbReference>
<dbReference type="InParanoid" id="A0A7M7P4J3"/>
<feature type="compositionally biased region" description="Low complexity" evidence="7">
    <location>
        <begin position="270"/>
        <end position="289"/>
    </location>
</feature>
<feature type="disulfide bond" evidence="6">
    <location>
        <begin position="82"/>
        <end position="143"/>
    </location>
</feature>
<evidence type="ECO:0000256" key="4">
    <source>
        <dbReference type="ARBA" id="ARBA00023170"/>
    </source>
</evidence>
<dbReference type="KEGG" id="spu:105447538"/>
<proteinExistence type="predicted"/>
<keyword evidence="11" id="KW-1185">Reference proteome</keyword>
<feature type="disulfide bond" evidence="6">
    <location>
        <begin position="910"/>
        <end position="971"/>
    </location>
</feature>
<dbReference type="GO" id="GO:0016020">
    <property type="term" value="C:membrane"/>
    <property type="evidence" value="ECO:0007669"/>
    <property type="project" value="InterPro"/>
</dbReference>
<feature type="signal peptide" evidence="8">
    <location>
        <begin position="1"/>
        <end position="19"/>
    </location>
</feature>
<dbReference type="FunFam" id="3.10.250.10:FF:000005">
    <property type="entry name" value="Neurotrypsin isoform A"/>
    <property type="match status" value="2"/>
</dbReference>
<keyword evidence="5" id="KW-0325">Glycoprotein</keyword>
<dbReference type="Pfam" id="PF00530">
    <property type="entry name" value="SRCR"/>
    <property type="match status" value="6"/>
</dbReference>
<feature type="domain" description="SRCR" evidence="9">
    <location>
        <begin position="531"/>
        <end position="629"/>
    </location>
</feature>
<name>A0A7M7P4J3_STRPU</name>
<reference evidence="11" key="1">
    <citation type="submission" date="2015-02" db="EMBL/GenBank/DDBJ databases">
        <title>Genome sequencing for Strongylocentrotus purpuratus.</title>
        <authorList>
            <person name="Murali S."/>
            <person name="Liu Y."/>
            <person name="Vee V."/>
            <person name="English A."/>
            <person name="Wang M."/>
            <person name="Skinner E."/>
            <person name="Han Y."/>
            <person name="Muzny D.M."/>
            <person name="Worley K.C."/>
            <person name="Gibbs R.A."/>
        </authorList>
    </citation>
    <scope>NUCLEOTIDE SEQUENCE</scope>
</reference>
<comment type="caution">
    <text evidence="6">Lacks conserved residue(s) required for the propagation of feature annotation.</text>
</comment>
<feature type="chain" id="PRO_5029446187" description="SRCR domain-containing protein" evidence="8">
    <location>
        <begin position="20"/>
        <end position="1078"/>
    </location>
</feature>
<feature type="disulfide bond" evidence="6">
    <location>
        <begin position="790"/>
        <end position="854"/>
    </location>
</feature>
<keyword evidence="3 6" id="KW-1015">Disulfide bond</keyword>
<feature type="disulfide bond" evidence="6">
    <location>
        <begin position="113"/>
        <end position="123"/>
    </location>
</feature>
<evidence type="ECO:0000256" key="2">
    <source>
        <dbReference type="ARBA" id="ARBA00022737"/>
    </source>
</evidence>
<feature type="disulfide bond" evidence="6">
    <location>
        <begin position="694"/>
        <end position="755"/>
    </location>
</feature>